<dbReference type="Proteomes" id="UP001462640">
    <property type="component" value="Unassembled WGS sequence"/>
</dbReference>
<dbReference type="RefSeq" id="WP_347609898.1">
    <property type="nucleotide sequence ID" value="NZ_JBDPZC010000005.1"/>
</dbReference>
<evidence type="ECO:0000256" key="1">
    <source>
        <dbReference type="SAM" id="MobiDB-lite"/>
    </source>
</evidence>
<evidence type="ECO:0000313" key="2">
    <source>
        <dbReference type="EMBL" id="MEO3713441.1"/>
    </source>
</evidence>
<feature type="region of interest" description="Disordered" evidence="1">
    <location>
        <begin position="395"/>
        <end position="415"/>
    </location>
</feature>
<organism evidence="2 3">
    <name type="scientific">Roseateles flavus</name>
    <dbReference type="NCBI Taxonomy" id="3149041"/>
    <lineage>
        <taxon>Bacteria</taxon>
        <taxon>Pseudomonadati</taxon>
        <taxon>Pseudomonadota</taxon>
        <taxon>Betaproteobacteria</taxon>
        <taxon>Burkholderiales</taxon>
        <taxon>Sphaerotilaceae</taxon>
        <taxon>Roseateles</taxon>
    </lineage>
</organism>
<name>A0ABV0GEG5_9BURK</name>
<dbReference type="EMBL" id="JBDPZC010000005">
    <property type="protein sequence ID" value="MEO3713441.1"/>
    <property type="molecule type" value="Genomic_DNA"/>
</dbReference>
<accession>A0ABV0GEG5</accession>
<evidence type="ECO:0000313" key="3">
    <source>
        <dbReference type="Proteomes" id="UP001462640"/>
    </source>
</evidence>
<proteinExistence type="predicted"/>
<reference evidence="2 3" key="1">
    <citation type="submission" date="2024-05" db="EMBL/GenBank/DDBJ databases">
        <title>Roseateles sp. 2.12 16S ribosomal RNA gene Genome sequencing and assembly.</title>
        <authorList>
            <person name="Woo H."/>
        </authorList>
    </citation>
    <scope>NUCLEOTIDE SEQUENCE [LARGE SCALE GENOMIC DNA]</scope>
    <source>
        <strain evidence="2 3">2.12</strain>
    </source>
</reference>
<sequence length="415" mass="44230">MRAHPGHRPARMTGWSLVEALLASLLLSAGMLLLLKGQASARAYSDFARERAAAAVLAEARIERLRSGMLDAAPIEAHGAAVHGSAARDSATPLGPKADAADAGLDAGETTWHEDLDSSRYGFRQRVLSGPEGPLQDIDLQLRWQDRFGEWQALRWPARLAPAQPAAALLAFSAQATGDVALTRARHAAIPESARLLEPGWLAFSPEGDPAQAWLMDASTGWVLGLCELGGRSVDELRVADIADCRSRMVGGGALLLSGEIRFDLEDSPSPDKPRSTAVPLTVVLHLSDAAASPAPPHCVSNASSAVARGLPVVNYHCLVFPRGPDQRWSGRSELGGTAADPERFRVCRYSADHDHDGRISNPEHPLDYLNVDGPMTQQNFLVIRAGLPCPGGLPPDPAAGRLLDLGTRPHQPPE</sequence>
<gene>
    <name evidence="2" type="ORF">ABDJ40_11765</name>
</gene>
<comment type="caution">
    <text evidence="2">The sequence shown here is derived from an EMBL/GenBank/DDBJ whole genome shotgun (WGS) entry which is preliminary data.</text>
</comment>
<keyword evidence="3" id="KW-1185">Reference proteome</keyword>
<protein>
    <submittedName>
        <fullName evidence="2">Uncharacterized protein</fullName>
    </submittedName>
</protein>